<gene>
    <name evidence="2" type="ORF">WMO45_11195</name>
</gene>
<keyword evidence="1" id="KW-0812">Transmembrane</keyword>
<evidence type="ECO:0000256" key="1">
    <source>
        <dbReference type="SAM" id="Phobius"/>
    </source>
</evidence>
<evidence type="ECO:0000313" key="3">
    <source>
        <dbReference type="Proteomes" id="UP001440599"/>
    </source>
</evidence>
<organism evidence="2 3">
    <name type="scientific">Flavonifractor hominis</name>
    <dbReference type="NCBI Taxonomy" id="3133178"/>
    <lineage>
        <taxon>Bacteria</taxon>
        <taxon>Bacillati</taxon>
        <taxon>Bacillota</taxon>
        <taxon>Clostridia</taxon>
        <taxon>Eubacteriales</taxon>
        <taxon>Oscillospiraceae</taxon>
        <taxon>Flavonifractor</taxon>
    </lineage>
</organism>
<sequence length="125" mass="13715">MDQNTLCRQLRIADQSLVFLLLLIASVLLSCQGIRLQREALCRQLRGESGETPGLFPVRLGASALVVGVLGFFLCLAVHTWQEIAPESAPAERQSARTNLWASLLVFLAALLRLDDLMQNAPCPD</sequence>
<keyword evidence="1" id="KW-1133">Transmembrane helix</keyword>
<comment type="caution">
    <text evidence="2">The sequence shown here is derived from an EMBL/GenBank/DDBJ whole genome shotgun (WGS) entry which is preliminary data.</text>
</comment>
<dbReference type="EMBL" id="JBBMFT010000008">
    <property type="protein sequence ID" value="MEQ2457089.1"/>
    <property type="molecule type" value="Genomic_DNA"/>
</dbReference>
<evidence type="ECO:0000313" key="2">
    <source>
        <dbReference type="EMBL" id="MEQ2457089.1"/>
    </source>
</evidence>
<proteinExistence type="predicted"/>
<reference evidence="2 3" key="1">
    <citation type="submission" date="2024-03" db="EMBL/GenBank/DDBJ databases">
        <title>Human intestinal bacterial collection.</title>
        <authorList>
            <person name="Pauvert C."/>
            <person name="Hitch T.C.A."/>
            <person name="Clavel T."/>
        </authorList>
    </citation>
    <scope>NUCLEOTIDE SEQUENCE [LARGE SCALE GENOMIC DNA]</scope>
    <source>
        <strain evidence="2 3">CLA-AP-H34</strain>
    </source>
</reference>
<feature type="transmembrane region" description="Helical" evidence="1">
    <location>
        <begin position="57"/>
        <end position="78"/>
    </location>
</feature>
<dbReference type="Proteomes" id="UP001440599">
    <property type="component" value="Unassembled WGS sequence"/>
</dbReference>
<dbReference type="RefSeq" id="WP_349140847.1">
    <property type="nucleotide sequence ID" value="NZ_JBBMFT010000008.1"/>
</dbReference>
<protein>
    <submittedName>
        <fullName evidence="2">Uncharacterized protein</fullName>
    </submittedName>
</protein>
<name>A0ABV1ESL4_9FIRM</name>
<keyword evidence="3" id="KW-1185">Reference proteome</keyword>
<accession>A0ABV1ESL4</accession>
<keyword evidence="1" id="KW-0472">Membrane</keyword>